<dbReference type="Gene3D" id="2.40.170.20">
    <property type="entry name" value="TonB-dependent receptor, beta-barrel domain"/>
    <property type="match status" value="1"/>
</dbReference>
<keyword evidence="5 9" id="KW-0798">TonB box</keyword>
<keyword evidence="2 8" id="KW-0813">Transport</keyword>
<evidence type="ECO:0000313" key="14">
    <source>
        <dbReference type="Proteomes" id="UP000003879"/>
    </source>
</evidence>
<dbReference type="InterPro" id="IPR000531">
    <property type="entry name" value="Beta-barrel_TonB"/>
</dbReference>
<sequence>MKQVNLRVCRMILPLLFGLFLSLSAYAQQVSVKGHVKDSTGEPVIGANVVVKDNSSIGTITDLNGNFVLSVPQNSTLVISFIGYKPVEMKAAPSVTVTLHEDAVMLQEAVVIGYGTVKKNDVTGSVMAIDADKMVKGMATSASDLLVGKAAGVSVITDGGAPGAGATIRVRGGSSMSASNDPLIVIDGVPVDNTEIKGMGNPLSTVHPNDIETFTILKDASATAIYGSRASNGVIIITTKKGQSGRVKVDYSGTFSISTKSNTVDVMKAEDFRNFVIEKFGENSLQANALGKTSTDWQDEIFRTAFSTDHNVSVSGAVPHMPYRVSVAYTNENGILKTSNMQRLTGAINLNPNFFDKKLNIQLNVKGVYNKNRFADRAAIGLATQYDPTQPVYMEGNPYGNGYFMYMKQEGDKASPIDIGLANPVAMLEEKDDKSTVYRSIGNAQIDYKFHFLPELRANLNLGYDVSKSKGDVIIADNSPLTYCTGNFKNGFGENSHYTQLKRNTLLDFYLNYANTFGVNYIDVMAGYSWQHFYNSTTNSYPYSAAYAEKTGEEFYKKGDDYASESYLVSFFGRLNYTLLNRYLVTFTLRNDGSSRFSPDNRWGLFPSVALAWKLNEESFLKNVNAISDLKLRLGYGVTGQQNLGNGDYPYMARYMYSKAGANYYFGDTEYSLIAPQPYDQNLKWEETTTWNVGIDYGFLNGRITGTIDYYFRKTKDLLNTVTAPAGTNFSNQLLTNVGTLENKGFEFSINAHAVSTQDWNWNIGYNISYNKNKITKMTFNDDPNYAGVIHGGIDGGTGYNALIHRVGEAFNSFYVFEQIYGPDGKPIEGAYVDQNGDNQINDADLICFKKAAPDVFMGLTSQLSYKNWDFSFALRGSFGNYVYNNVQSNREAYEGANMYDQTGFLKNRLTSARSTDFKNAQYRSSYYVQNASFVRMDNISLGYTFNKLFNDKQSARVYATVQNPFVITKYKGLDPEISGEGIDNNIYPRPRVFMIGLNLNF</sequence>
<keyword evidence="10" id="KW-0732">Signal</keyword>
<proteinExistence type="inferred from homology"/>
<dbReference type="InterPro" id="IPR008969">
    <property type="entry name" value="CarboxyPept-like_regulatory"/>
</dbReference>
<dbReference type="Gene3D" id="2.60.40.1120">
    <property type="entry name" value="Carboxypeptidase-like, regulatory domain"/>
    <property type="match status" value="1"/>
</dbReference>
<comment type="similarity">
    <text evidence="8 9">Belongs to the TonB-dependent receptor family.</text>
</comment>
<comment type="caution">
    <text evidence="13">The sequence shown here is derived from an EMBL/GenBank/DDBJ whole genome shotgun (WGS) entry which is preliminary data.</text>
</comment>
<dbReference type="InterPro" id="IPR036942">
    <property type="entry name" value="Beta-barrel_TonB_sf"/>
</dbReference>
<keyword evidence="7 8" id="KW-0998">Cell outer membrane</keyword>
<keyword evidence="3 8" id="KW-1134">Transmembrane beta strand</keyword>
<evidence type="ECO:0000313" key="13">
    <source>
        <dbReference type="EMBL" id="EIY91118.1"/>
    </source>
</evidence>
<dbReference type="InterPro" id="IPR023996">
    <property type="entry name" value="TonB-dep_OMP_SusC/RagA"/>
</dbReference>
<dbReference type="Pfam" id="PF07715">
    <property type="entry name" value="Plug"/>
    <property type="match status" value="1"/>
</dbReference>
<dbReference type="InterPro" id="IPR037066">
    <property type="entry name" value="Plug_dom_sf"/>
</dbReference>
<dbReference type="Proteomes" id="UP000003879">
    <property type="component" value="Unassembled WGS sequence"/>
</dbReference>
<evidence type="ECO:0000256" key="3">
    <source>
        <dbReference type="ARBA" id="ARBA00022452"/>
    </source>
</evidence>
<feature type="chain" id="PRO_5002392017" evidence="10">
    <location>
        <begin position="28"/>
        <end position="1002"/>
    </location>
</feature>
<protein>
    <submittedName>
        <fullName evidence="13">SusC/RagA family TonB-linked outer membrane protein</fullName>
    </submittedName>
</protein>
<evidence type="ECO:0000259" key="11">
    <source>
        <dbReference type="Pfam" id="PF00593"/>
    </source>
</evidence>
<evidence type="ECO:0000256" key="7">
    <source>
        <dbReference type="ARBA" id="ARBA00023237"/>
    </source>
</evidence>
<dbReference type="Gene3D" id="2.170.130.10">
    <property type="entry name" value="TonB-dependent receptor, plug domain"/>
    <property type="match status" value="1"/>
</dbReference>
<dbReference type="PATRIC" id="fig|997883.3.peg.4125"/>
<evidence type="ECO:0000256" key="9">
    <source>
        <dbReference type="RuleBase" id="RU003357"/>
    </source>
</evidence>
<reference evidence="13 14" key="1">
    <citation type="submission" date="2012-02" db="EMBL/GenBank/DDBJ databases">
        <title>The Genome Sequence of Bacteroides fragilis CL07T12C05.</title>
        <authorList>
            <consortium name="The Broad Institute Genome Sequencing Platform"/>
            <person name="Earl A."/>
            <person name="Ward D."/>
            <person name="Feldgarden M."/>
            <person name="Gevers D."/>
            <person name="Zitomersky N.L."/>
            <person name="Coyne M.J."/>
            <person name="Comstock L.E."/>
            <person name="Young S.K."/>
            <person name="Zeng Q."/>
            <person name="Gargeya S."/>
            <person name="Fitzgerald M."/>
            <person name="Haas B."/>
            <person name="Abouelleil A."/>
            <person name="Alvarado L."/>
            <person name="Arachchi H.M."/>
            <person name="Berlin A."/>
            <person name="Chapman S.B."/>
            <person name="Gearin G."/>
            <person name="Goldberg J."/>
            <person name="Griggs A."/>
            <person name="Gujja S."/>
            <person name="Hansen M."/>
            <person name="Heiman D."/>
            <person name="Howarth C."/>
            <person name="Larimer J."/>
            <person name="Lui A."/>
            <person name="MacDonald P.J.P."/>
            <person name="McCowen C."/>
            <person name="Montmayeur A."/>
            <person name="Murphy C."/>
            <person name="Neiman D."/>
            <person name="Pearson M."/>
            <person name="Priest M."/>
            <person name="Roberts A."/>
            <person name="Saif S."/>
            <person name="Shea T."/>
            <person name="Sisk P."/>
            <person name="Stolte C."/>
            <person name="Sykes S."/>
            <person name="Wortman J."/>
            <person name="Nusbaum C."/>
            <person name="Birren B."/>
        </authorList>
    </citation>
    <scope>NUCLEOTIDE SEQUENCE [LARGE SCALE GENOMIC DNA]</scope>
    <source>
        <strain evidence="13 14">CL07T12C05</strain>
    </source>
</reference>
<gene>
    <name evidence="13" type="ORF">HMPREF1056_03901</name>
</gene>
<evidence type="ECO:0000256" key="1">
    <source>
        <dbReference type="ARBA" id="ARBA00004571"/>
    </source>
</evidence>
<keyword evidence="6 8" id="KW-0472">Membrane</keyword>
<feature type="signal peptide" evidence="10">
    <location>
        <begin position="1"/>
        <end position="27"/>
    </location>
</feature>
<organism evidence="13 14">
    <name type="scientific">Bacteroides fragilis CL07T12C05</name>
    <dbReference type="NCBI Taxonomy" id="997883"/>
    <lineage>
        <taxon>Bacteria</taxon>
        <taxon>Pseudomonadati</taxon>
        <taxon>Bacteroidota</taxon>
        <taxon>Bacteroidia</taxon>
        <taxon>Bacteroidales</taxon>
        <taxon>Bacteroidaceae</taxon>
        <taxon>Bacteroides</taxon>
    </lineage>
</organism>
<comment type="subcellular location">
    <subcellularLocation>
        <location evidence="1 8">Cell outer membrane</location>
        <topology evidence="1 8">Multi-pass membrane protein</topology>
    </subcellularLocation>
</comment>
<evidence type="ECO:0000256" key="4">
    <source>
        <dbReference type="ARBA" id="ARBA00022692"/>
    </source>
</evidence>
<dbReference type="AlphaFoldDB" id="A0A0E2AM14"/>
<dbReference type="PROSITE" id="PS52016">
    <property type="entry name" value="TONB_DEPENDENT_REC_3"/>
    <property type="match status" value="1"/>
</dbReference>
<dbReference type="NCBIfam" id="TIGR04057">
    <property type="entry name" value="SusC_RagA_signa"/>
    <property type="match status" value="1"/>
</dbReference>
<dbReference type="Pfam" id="PF13715">
    <property type="entry name" value="CarbopepD_reg_2"/>
    <property type="match status" value="1"/>
</dbReference>
<dbReference type="InterPro" id="IPR012910">
    <property type="entry name" value="Plug_dom"/>
</dbReference>
<dbReference type="SUPFAM" id="SSF56935">
    <property type="entry name" value="Porins"/>
    <property type="match status" value="1"/>
</dbReference>
<evidence type="ECO:0000259" key="12">
    <source>
        <dbReference type="Pfam" id="PF07715"/>
    </source>
</evidence>
<dbReference type="SUPFAM" id="SSF49464">
    <property type="entry name" value="Carboxypeptidase regulatory domain-like"/>
    <property type="match status" value="1"/>
</dbReference>
<dbReference type="NCBIfam" id="TIGR04056">
    <property type="entry name" value="OMP_RagA_SusC"/>
    <property type="match status" value="1"/>
</dbReference>
<evidence type="ECO:0000256" key="2">
    <source>
        <dbReference type="ARBA" id="ARBA00022448"/>
    </source>
</evidence>
<evidence type="ECO:0000256" key="5">
    <source>
        <dbReference type="ARBA" id="ARBA00023077"/>
    </source>
</evidence>
<feature type="domain" description="TonB-dependent receptor-like beta-barrel" evidence="11">
    <location>
        <begin position="434"/>
        <end position="964"/>
    </location>
</feature>
<accession>A0A0E2AM14</accession>
<dbReference type="HOGENOM" id="CLU_004317_0_2_10"/>
<dbReference type="FunFam" id="2.60.40.1120:FF:000003">
    <property type="entry name" value="Outer membrane protein Omp121"/>
    <property type="match status" value="1"/>
</dbReference>
<dbReference type="InterPro" id="IPR023997">
    <property type="entry name" value="TonB-dep_OMP_SusC/RagA_CS"/>
</dbReference>
<dbReference type="GO" id="GO:0009279">
    <property type="term" value="C:cell outer membrane"/>
    <property type="evidence" value="ECO:0007669"/>
    <property type="project" value="UniProtKB-SubCell"/>
</dbReference>
<name>A0A0E2AM14_BACFG</name>
<evidence type="ECO:0000256" key="8">
    <source>
        <dbReference type="PROSITE-ProRule" id="PRU01360"/>
    </source>
</evidence>
<evidence type="ECO:0000256" key="10">
    <source>
        <dbReference type="SAM" id="SignalP"/>
    </source>
</evidence>
<dbReference type="EMBL" id="AGXN01000022">
    <property type="protein sequence ID" value="EIY91118.1"/>
    <property type="molecule type" value="Genomic_DNA"/>
</dbReference>
<keyword evidence="4 8" id="KW-0812">Transmembrane</keyword>
<dbReference type="Pfam" id="PF00593">
    <property type="entry name" value="TonB_dep_Rec_b-barrel"/>
    <property type="match status" value="1"/>
</dbReference>
<dbReference type="RefSeq" id="WP_005798907.1">
    <property type="nucleotide sequence ID" value="NZ_JH724217.1"/>
</dbReference>
<feature type="domain" description="TonB-dependent receptor plug" evidence="12">
    <location>
        <begin position="119"/>
        <end position="234"/>
    </location>
</feature>
<dbReference type="InterPro" id="IPR039426">
    <property type="entry name" value="TonB-dep_rcpt-like"/>
</dbReference>
<evidence type="ECO:0000256" key="6">
    <source>
        <dbReference type="ARBA" id="ARBA00023136"/>
    </source>
</evidence>